<sequence>MKRILFLMALSILLVLTILLAMSTFLVSCNRENKLQFDLSKLPQKWVKLTKNEGNLVIFNPCNAANTMLSIHKNENGYRLVIDEGHKTFELKVVEAMKVADTLFLRAKWNWSESEKLQDIRFVWSDEENGIGHWVTVYSGGFTTDFPYVASYKKDSFSIVNEPCEACWGIACDEVLADKQTALP</sequence>
<dbReference type="EMBL" id="JAPMUA010000001">
    <property type="protein sequence ID" value="MDG3584846.1"/>
    <property type="molecule type" value="Genomic_DNA"/>
</dbReference>
<protein>
    <recommendedName>
        <fullName evidence="3">Lipoprotein</fullName>
    </recommendedName>
</protein>
<name>A0ABT6FNK6_9FLAO</name>
<dbReference type="PROSITE" id="PS51257">
    <property type="entry name" value="PROKAR_LIPOPROTEIN"/>
    <property type="match status" value="1"/>
</dbReference>
<dbReference type="RefSeq" id="WP_277898603.1">
    <property type="nucleotide sequence ID" value="NZ_JAPMUA010000001.1"/>
</dbReference>
<accession>A0ABT6FNK6</accession>
<gene>
    <name evidence="1" type="ORF">OSR52_03115</name>
</gene>
<evidence type="ECO:0000313" key="2">
    <source>
        <dbReference type="Proteomes" id="UP001153642"/>
    </source>
</evidence>
<reference evidence="1" key="1">
    <citation type="submission" date="2022-11" db="EMBL/GenBank/DDBJ databases">
        <title>High-quality draft genome sequence of Galbibacter sp. strain CMA-7.</title>
        <authorList>
            <person name="Wei L."/>
            <person name="Dong C."/>
            <person name="Shao Z."/>
        </authorList>
    </citation>
    <scope>NUCLEOTIDE SEQUENCE</scope>
    <source>
        <strain evidence="1">CMA-7</strain>
    </source>
</reference>
<evidence type="ECO:0008006" key="3">
    <source>
        <dbReference type="Google" id="ProtNLM"/>
    </source>
</evidence>
<proteinExistence type="predicted"/>
<evidence type="ECO:0000313" key="1">
    <source>
        <dbReference type="EMBL" id="MDG3584846.1"/>
    </source>
</evidence>
<organism evidence="1 2">
    <name type="scientific">Galbibacter pacificus</name>
    <dbReference type="NCBI Taxonomy" id="2996052"/>
    <lineage>
        <taxon>Bacteria</taxon>
        <taxon>Pseudomonadati</taxon>
        <taxon>Bacteroidota</taxon>
        <taxon>Flavobacteriia</taxon>
        <taxon>Flavobacteriales</taxon>
        <taxon>Flavobacteriaceae</taxon>
        <taxon>Galbibacter</taxon>
    </lineage>
</organism>
<comment type="caution">
    <text evidence="1">The sequence shown here is derived from an EMBL/GenBank/DDBJ whole genome shotgun (WGS) entry which is preliminary data.</text>
</comment>
<dbReference type="Proteomes" id="UP001153642">
    <property type="component" value="Unassembled WGS sequence"/>
</dbReference>
<keyword evidence="2" id="KW-1185">Reference proteome</keyword>